<protein>
    <submittedName>
        <fullName evidence="1">Uncharacterized protein</fullName>
    </submittedName>
</protein>
<reference evidence="1" key="1">
    <citation type="submission" date="2020-06" db="EMBL/GenBank/DDBJ databases">
        <authorList>
            <consortium name="Plant Systems Biology data submission"/>
        </authorList>
    </citation>
    <scope>NUCLEOTIDE SEQUENCE</scope>
    <source>
        <strain evidence="1">D6</strain>
    </source>
</reference>
<keyword evidence="2" id="KW-1185">Reference proteome</keyword>
<dbReference type="AlphaFoldDB" id="A0A9N8HGC8"/>
<comment type="caution">
    <text evidence="1">The sequence shown here is derived from an EMBL/GenBank/DDBJ whole genome shotgun (WGS) entry which is preliminary data.</text>
</comment>
<proteinExistence type="predicted"/>
<evidence type="ECO:0000313" key="1">
    <source>
        <dbReference type="EMBL" id="CAB9509488.1"/>
    </source>
</evidence>
<gene>
    <name evidence="1" type="ORF">SEMRO_391_G133230.1</name>
</gene>
<sequence>MSTTELDFHTLENPIELGLFEYKDAEPKFFEFPWSIPRNTDAIRINAVFCSGNEGNSRDVHTILYVNHLAGQPYYLHHYAHRYPQNAINTDNNIFHFPVSSQCQGVFVKCGDEQSTQLDNCHGMRLYVTGWHLVEESPAAARKFDSGWIEGPTTVGSRVDMQHNLNNNDVKNVLVLVSPDGGDTVYSIDGVSSSGNFQYGWEIRFDTMSVSILLRHKDGGPYLHSTGSPATHIRVKFEVESPGA</sequence>
<dbReference type="EMBL" id="CAICTM010000390">
    <property type="protein sequence ID" value="CAB9509488.1"/>
    <property type="molecule type" value="Genomic_DNA"/>
</dbReference>
<accession>A0A9N8HGC8</accession>
<name>A0A9N8HGC8_9STRA</name>
<organism evidence="1 2">
    <name type="scientific">Seminavis robusta</name>
    <dbReference type="NCBI Taxonomy" id="568900"/>
    <lineage>
        <taxon>Eukaryota</taxon>
        <taxon>Sar</taxon>
        <taxon>Stramenopiles</taxon>
        <taxon>Ochrophyta</taxon>
        <taxon>Bacillariophyta</taxon>
        <taxon>Bacillariophyceae</taxon>
        <taxon>Bacillariophycidae</taxon>
        <taxon>Naviculales</taxon>
        <taxon>Naviculaceae</taxon>
        <taxon>Seminavis</taxon>
    </lineage>
</organism>
<dbReference type="Proteomes" id="UP001153069">
    <property type="component" value="Unassembled WGS sequence"/>
</dbReference>
<evidence type="ECO:0000313" key="2">
    <source>
        <dbReference type="Proteomes" id="UP001153069"/>
    </source>
</evidence>